<dbReference type="EMBL" id="JAINUG010000006">
    <property type="protein sequence ID" value="KAJ8416431.1"/>
    <property type="molecule type" value="Genomic_DNA"/>
</dbReference>
<feature type="region of interest" description="Disordered" evidence="1">
    <location>
        <begin position="25"/>
        <end position="54"/>
    </location>
</feature>
<comment type="caution">
    <text evidence="2">The sequence shown here is derived from an EMBL/GenBank/DDBJ whole genome shotgun (WGS) entry which is preliminary data.</text>
</comment>
<evidence type="ECO:0000313" key="3">
    <source>
        <dbReference type="Proteomes" id="UP001221898"/>
    </source>
</evidence>
<keyword evidence="3" id="KW-1185">Reference proteome</keyword>
<gene>
    <name evidence="2" type="ORF">AAFF_G00357190</name>
</gene>
<evidence type="ECO:0000256" key="1">
    <source>
        <dbReference type="SAM" id="MobiDB-lite"/>
    </source>
</evidence>
<proteinExistence type="predicted"/>
<dbReference type="Proteomes" id="UP001221898">
    <property type="component" value="Unassembled WGS sequence"/>
</dbReference>
<reference evidence="2" key="1">
    <citation type="journal article" date="2023" name="Science">
        <title>Genome structures resolve the early diversification of teleost fishes.</title>
        <authorList>
            <person name="Parey E."/>
            <person name="Louis A."/>
            <person name="Montfort J."/>
            <person name="Bouchez O."/>
            <person name="Roques C."/>
            <person name="Iampietro C."/>
            <person name="Lluch J."/>
            <person name="Castinel A."/>
            <person name="Donnadieu C."/>
            <person name="Desvignes T."/>
            <person name="Floi Bucao C."/>
            <person name="Jouanno E."/>
            <person name="Wen M."/>
            <person name="Mejri S."/>
            <person name="Dirks R."/>
            <person name="Jansen H."/>
            <person name="Henkel C."/>
            <person name="Chen W.J."/>
            <person name="Zahm M."/>
            <person name="Cabau C."/>
            <person name="Klopp C."/>
            <person name="Thompson A.W."/>
            <person name="Robinson-Rechavi M."/>
            <person name="Braasch I."/>
            <person name="Lecointre G."/>
            <person name="Bobe J."/>
            <person name="Postlethwait J.H."/>
            <person name="Berthelot C."/>
            <person name="Roest Crollius H."/>
            <person name="Guiguen Y."/>
        </authorList>
    </citation>
    <scope>NUCLEOTIDE SEQUENCE</scope>
    <source>
        <strain evidence="2">NC1722</strain>
    </source>
</reference>
<name>A0AAD7T8N8_9TELE</name>
<organism evidence="2 3">
    <name type="scientific">Aldrovandia affinis</name>
    <dbReference type="NCBI Taxonomy" id="143900"/>
    <lineage>
        <taxon>Eukaryota</taxon>
        <taxon>Metazoa</taxon>
        <taxon>Chordata</taxon>
        <taxon>Craniata</taxon>
        <taxon>Vertebrata</taxon>
        <taxon>Euteleostomi</taxon>
        <taxon>Actinopterygii</taxon>
        <taxon>Neopterygii</taxon>
        <taxon>Teleostei</taxon>
        <taxon>Notacanthiformes</taxon>
        <taxon>Halosauridae</taxon>
        <taxon>Aldrovandia</taxon>
    </lineage>
</organism>
<protein>
    <submittedName>
        <fullName evidence="2">Uncharacterized protein</fullName>
    </submittedName>
</protein>
<dbReference type="AlphaFoldDB" id="A0AAD7T8N8"/>
<sequence>MLFVSSECSGPHAAFRINAETLSLGSQGEMKTPSSPAVSGRPEAASGRGGGVTEAGVHKERIHSLTAGCTLIRETGSKAWYSNENSLLNASGIFTSQI</sequence>
<accession>A0AAD7T8N8</accession>
<evidence type="ECO:0000313" key="2">
    <source>
        <dbReference type="EMBL" id="KAJ8416431.1"/>
    </source>
</evidence>